<sequence>MEENQVSENEKDLSNKEVISSLKKKNWKSYFKEFFMLFLAISLGFFVENQREAYVENKSAKVLAQSMLEDLEQDKKALHEGIRFMEEKDQNMDKFLRMLHAPGADWDTVAFYKSMTMVFSTFPFSPTDGTYSQMKSSGTLRYFDQRLVNQMNAYDNQLKKTVFRDELVEKAEWELVPLAATLINFEVTGELRFNKPITKETYIKIRDEDTLDLFINKVVTVRTMMGRSLQEYKVLLLLNGDLIQELKDEYRLNYADNP</sequence>
<dbReference type="Proteomes" id="UP000238157">
    <property type="component" value="Unassembled WGS sequence"/>
</dbReference>
<dbReference type="EMBL" id="PVTR01000017">
    <property type="protein sequence ID" value="PRY84765.1"/>
    <property type="molecule type" value="Genomic_DNA"/>
</dbReference>
<reference evidence="1 2" key="1">
    <citation type="submission" date="2018-03" db="EMBL/GenBank/DDBJ databases">
        <title>Genomic Encyclopedia of Archaeal and Bacterial Type Strains, Phase II (KMG-II): from individual species to whole genera.</title>
        <authorList>
            <person name="Goeker M."/>
        </authorList>
    </citation>
    <scope>NUCLEOTIDE SEQUENCE [LARGE SCALE GENOMIC DNA]</scope>
    <source>
        <strain evidence="1 2">DSM 27929</strain>
    </source>
</reference>
<gene>
    <name evidence="1" type="ORF">CLW00_11742</name>
</gene>
<name>A0A2T0WDL9_9BACT</name>
<proteinExistence type="predicted"/>
<evidence type="ECO:0000313" key="2">
    <source>
        <dbReference type="Proteomes" id="UP000238157"/>
    </source>
</evidence>
<protein>
    <submittedName>
        <fullName evidence="1">Uncharacterized protein</fullName>
    </submittedName>
</protein>
<comment type="caution">
    <text evidence="1">The sequence shown here is derived from an EMBL/GenBank/DDBJ whole genome shotgun (WGS) entry which is preliminary data.</text>
</comment>
<organism evidence="1 2">
    <name type="scientific">Mongoliibacter ruber</name>
    <dbReference type="NCBI Taxonomy" id="1750599"/>
    <lineage>
        <taxon>Bacteria</taxon>
        <taxon>Pseudomonadati</taxon>
        <taxon>Bacteroidota</taxon>
        <taxon>Cytophagia</taxon>
        <taxon>Cytophagales</taxon>
        <taxon>Cyclobacteriaceae</taxon>
        <taxon>Mongoliibacter</taxon>
    </lineage>
</organism>
<accession>A0A2T0WDL9</accession>
<evidence type="ECO:0000313" key="1">
    <source>
        <dbReference type="EMBL" id="PRY84765.1"/>
    </source>
</evidence>
<dbReference type="AlphaFoldDB" id="A0A2T0WDL9"/>
<keyword evidence="2" id="KW-1185">Reference proteome</keyword>